<organism evidence="1 2">
    <name type="scientific">Lacihabitans lacunae</name>
    <dbReference type="NCBI Taxonomy" id="1028214"/>
    <lineage>
        <taxon>Bacteria</taxon>
        <taxon>Pseudomonadati</taxon>
        <taxon>Bacteroidota</taxon>
        <taxon>Cytophagia</taxon>
        <taxon>Cytophagales</taxon>
        <taxon>Leadbetterellaceae</taxon>
        <taxon>Lacihabitans</taxon>
    </lineage>
</organism>
<dbReference type="PANTHER" id="PTHR37463">
    <property type="entry name" value="GSL3115 PROTEIN"/>
    <property type="match status" value="1"/>
</dbReference>
<evidence type="ECO:0000313" key="1">
    <source>
        <dbReference type="EMBL" id="MFC3809126.1"/>
    </source>
</evidence>
<dbReference type="Pfam" id="PF10013">
    <property type="entry name" value="DUF2256"/>
    <property type="match status" value="1"/>
</dbReference>
<dbReference type="Proteomes" id="UP001595616">
    <property type="component" value="Unassembled WGS sequence"/>
</dbReference>
<comment type="caution">
    <text evidence="1">The sequence shown here is derived from an EMBL/GenBank/DDBJ whole genome shotgun (WGS) entry which is preliminary data.</text>
</comment>
<reference evidence="2" key="1">
    <citation type="journal article" date="2019" name="Int. J. Syst. Evol. Microbiol.">
        <title>The Global Catalogue of Microorganisms (GCM) 10K type strain sequencing project: providing services to taxonomists for standard genome sequencing and annotation.</title>
        <authorList>
            <consortium name="The Broad Institute Genomics Platform"/>
            <consortium name="The Broad Institute Genome Sequencing Center for Infectious Disease"/>
            <person name="Wu L."/>
            <person name="Ma J."/>
        </authorList>
    </citation>
    <scope>NUCLEOTIDE SEQUENCE [LARGE SCALE GENOMIC DNA]</scope>
    <source>
        <strain evidence="2">CECT 7956</strain>
    </source>
</reference>
<dbReference type="EMBL" id="JBHRYQ010000001">
    <property type="protein sequence ID" value="MFC3809126.1"/>
    <property type="molecule type" value="Genomic_DNA"/>
</dbReference>
<accession>A0ABV7YQH5</accession>
<dbReference type="RefSeq" id="WP_379833746.1">
    <property type="nucleotide sequence ID" value="NZ_JBHRYQ010000001.1"/>
</dbReference>
<evidence type="ECO:0000313" key="2">
    <source>
        <dbReference type="Proteomes" id="UP001595616"/>
    </source>
</evidence>
<gene>
    <name evidence="1" type="ORF">ACFOOI_00550</name>
</gene>
<protein>
    <submittedName>
        <fullName evidence="1">DUF2256 domain-containing protein</fullName>
    </submittedName>
</protein>
<dbReference type="PANTHER" id="PTHR37463:SF1">
    <property type="entry name" value="DUF2256 DOMAIN-CONTAINING PROTEIN"/>
    <property type="match status" value="1"/>
</dbReference>
<sequence>MQSPINGLLKSKMKRVLKANLPEKTCPVCGLKFSWRKKWEKNWEEVKYCSERCRRQKG</sequence>
<dbReference type="InterPro" id="IPR017136">
    <property type="entry name" value="UCP037205"/>
</dbReference>
<keyword evidence="2" id="KW-1185">Reference proteome</keyword>
<name>A0ABV7YQH5_9BACT</name>
<proteinExistence type="predicted"/>